<keyword evidence="2 3" id="KW-0067">ATP-binding</keyword>
<evidence type="ECO:0000256" key="2">
    <source>
        <dbReference type="ARBA" id="ARBA00022840"/>
    </source>
</evidence>
<organism evidence="4 5">
    <name type="scientific">Blastocystis sp. subtype 1 (strain ATCC 50177 / NandII)</name>
    <dbReference type="NCBI Taxonomy" id="478820"/>
    <lineage>
        <taxon>Eukaryota</taxon>
        <taxon>Sar</taxon>
        <taxon>Stramenopiles</taxon>
        <taxon>Bigyra</taxon>
        <taxon>Opalozoa</taxon>
        <taxon>Opalinata</taxon>
        <taxon>Blastocystidae</taxon>
        <taxon>Blastocystis</taxon>
    </lineage>
</organism>
<proteinExistence type="inferred from homology"/>
<comment type="caution">
    <text evidence="4">The sequence shown here is derived from an EMBL/GenBank/DDBJ whole genome shotgun (WGS) entry which is preliminary data.</text>
</comment>
<dbReference type="EMBL" id="LXWW01000085">
    <property type="protein sequence ID" value="OAO16386.1"/>
    <property type="molecule type" value="Genomic_DNA"/>
</dbReference>
<evidence type="ECO:0000313" key="5">
    <source>
        <dbReference type="Proteomes" id="UP000078348"/>
    </source>
</evidence>
<dbReference type="GO" id="GO:0140662">
    <property type="term" value="F:ATP-dependent protein folding chaperone"/>
    <property type="evidence" value="ECO:0007669"/>
    <property type="project" value="InterPro"/>
</dbReference>
<dbReference type="InterPro" id="IPR043129">
    <property type="entry name" value="ATPase_NBD"/>
</dbReference>
<dbReference type="GO" id="GO:0005524">
    <property type="term" value="F:ATP binding"/>
    <property type="evidence" value="ECO:0007669"/>
    <property type="project" value="UniProtKB-KW"/>
</dbReference>
<keyword evidence="5" id="KW-1185">Reference proteome</keyword>
<protein>
    <submittedName>
        <fullName evidence="4">Hsp70</fullName>
    </submittedName>
</protein>
<dbReference type="Gene3D" id="3.30.420.40">
    <property type="match status" value="2"/>
</dbReference>
<dbReference type="InterPro" id="IPR013126">
    <property type="entry name" value="Hsp_70_fam"/>
</dbReference>
<dbReference type="SUPFAM" id="SSF53067">
    <property type="entry name" value="Actin-like ATPase domain"/>
    <property type="match status" value="2"/>
</dbReference>
<dbReference type="AlphaFoldDB" id="A0A196SJ94"/>
<keyword evidence="1 3" id="KW-0547">Nucleotide-binding</keyword>
<sequence>MSAPLQSVGIDLGTTNSEIYTVVVDTTSAPDSLKFAQRARAKNILKTNPENEIYEPKRVIGRKMDDGYIRVDLHYWPFDIVEGDNGQPLYSVTGANNSQVTLTAVDVDAEILRTLKNYAKGGVTEAVITIPSYFNKEQIRETKEAGEKAGLKVLECLHEPVAAAIAYGHANNIENATVLVYDLGGGTFDCCIVRIMGGKYHIMTSDGHSHLGGADFDNAIVKMVADELREKDDIDIYSRKKDLRKLKDIAERAKMALSGDVTYSLQFGCQDTVNNKAVTYEHELTRAEFERLIGRYIDVTTGYITRCLEQLGLKPENIDYVIPVGGSTRIPYVMQTLNTYFNREIDTTRVNIDEAVAAGAAIQAHALVNGDSLVIRNSTEGEEEVVVNPEMDTMDPMPCIPLTVYYSVGKGYLTLFNKGHQFKANSNGERKVRSNRNVNPPMDFMSYVPIEFFSSEDGKTMKYLGGINFAIMEPTEAENVELSLKADITCRGSLTVIISNRKENTTDNVVLRVRNDMLDNEEIDKANKLRNVLKEAKRYLLSLMAEPNLPAVTEKRETLIGLIQDLTEGGQYMDMTDILAINSQLNELKSQ</sequence>
<dbReference type="InterPro" id="IPR018181">
    <property type="entry name" value="Heat_shock_70_CS"/>
</dbReference>
<dbReference type="FunFam" id="3.90.640.10:FF:000003">
    <property type="entry name" value="Molecular chaperone DnaK"/>
    <property type="match status" value="1"/>
</dbReference>
<dbReference type="PRINTS" id="PR00301">
    <property type="entry name" value="HEATSHOCK70"/>
</dbReference>
<dbReference type="Pfam" id="PF00012">
    <property type="entry name" value="HSP70"/>
    <property type="match status" value="1"/>
</dbReference>
<evidence type="ECO:0000256" key="1">
    <source>
        <dbReference type="ARBA" id="ARBA00022741"/>
    </source>
</evidence>
<dbReference type="Gene3D" id="3.90.640.10">
    <property type="entry name" value="Actin, Chain A, domain 4"/>
    <property type="match status" value="1"/>
</dbReference>
<dbReference type="OrthoDB" id="203895at2759"/>
<gene>
    <name evidence="4" type="ORF">AV274_1917</name>
</gene>
<accession>A0A196SJ94</accession>
<dbReference type="STRING" id="478820.A0A196SJ94"/>
<reference evidence="4 5" key="1">
    <citation type="submission" date="2016-05" db="EMBL/GenBank/DDBJ databases">
        <title>Nuclear genome of Blastocystis sp. subtype 1 NandII.</title>
        <authorList>
            <person name="Gentekaki E."/>
            <person name="Curtis B."/>
            <person name="Stairs C."/>
            <person name="Eme L."/>
            <person name="Herman E."/>
            <person name="Klimes V."/>
            <person name="Arias M.C."/>
            <person name="Elias M."/>
            <person name="Hilliou F."/>
            <person name="Klute M."/>
            <person name="Malik S.-B."/>
            <person name="Pightling A."/>
            <person name="Rachubinski R."/>
            <person name="Salas D."/>
            <person name="Schlacht A."/>
            <person name="Suga H."/>
            <person name="Archibald J."/>
            <person name="Ball S.G."/>
            <person name="Clark G."/>
            <person name="Dacks J."/>
            <person name="Van Der Giezen M."/>
            <person name="Tsaousis A."/>
            <person name="Roger A."/>
        </authorList>
    </citation>
    <scope>NUCLEOTIDE SEQUENCE [LARGE SCALE GENOMIC DNA]</scope>
    <source>
        <strain evidence="5">ATCC 50177 / NandII</strain>
    </source>
</reference>
<evidence type="ECO:0000256" key="3">
    <source>
        <dbReference type="RuleBase" id="RU003322"/>
    </source>
</evidence>
<dbReference type="Proteomes" id="UP000078348">
    <property type="component" value="Unassembled WGS sequence"/>
</dbReference>
<comment type="similarity">
    <text evidence="3">Belongs to the heat shock protein 70 family.</text>
</comment>
<dbReference type="PROSITE" id="PS00297">
    <property type="entry name" value="HSP70_1"/>
    <property type="match status" value="1"/>
</dbReference>
<name>A0A196SJ94_BLAHN</name>
<evidence type="ECO:0000313" key="4">
    <source>
        <dbReference type="EMBL" id="OAO16386.1"/>
    </source>
</evidence>
<dbReference type="PANTHER" id="PTHR19375">
    <property type="entry name" value="HEAT SHOCK PROTEIN 70KDA"/>
    <property type="match status" value="1"/>
</dbReference>